<reference evidence="8" key="2">
    <citation type="submission" date="2015-01" db="EMBL/GenBank/DDBJ databases">
        <title>Evolutionary Origins and Diversification of the Mycorrhizal Mutualists.</title>
        <authorList>
            <consortium name="DOE Joint Genome Institute"/>
            <consortium name="Mycorrhizal Genomics Consortium"/>
            <person name="Kohler A."/>
            <person name="Kuo A."/>
            <person name="Nagy L.G."/>
            <person name="Floudas D."/>
            <person name="Copeland A."/>
            <person name="Barry K.W."/>
            <person name="Cichocki N."/>
            <person name="Veneault-Fourrey C."/>
            <person name="LaButti K."/>
            <person name="Lindquist E.A."/>
            <person name="Lipzen A."/>
            <person name="Lundell T."/>
            <person name="Morin E."/>
            <person name="Murat C."/>
            <person name="Riley R."/>
            <person name="Ohm R."/>
            <person name="Sun H."/>
            <person name="Tunlid A."/>
            <person name="Henrissat B."/>
            <person name="Grigoriev I.V."/>
            <person name="Hibbett D.S."/>
            <person name="Martin F."/>
        </authorList>
    </citation>
    <scope>NUCLEOTIDE SEQUENCE [LARGE SCALE GENOMIC DNA]</scope>
    <source>
        <strain evidence="8">Zn</strain>
    </source>
</reference>
<evidence type="ECO:0000256" key="5">
    <source>
        <dbReference type="PIRSR" id="PIRSR602401-1"/>
    </source>
</evidence>
<comment type="similarity">
    <text evidence="1">Belongs to the cytochrome P450 family.</text>
</comment>
<keyword evidence="8" id="KW-1185">Reference proteome</keyword>
<evidence type="ECO:0000313" key="8">
    <source>
        <dbReference type="Proteomes" id="UP000054321"/>
    </source>
</evidence>
<dbReference type="GO" id="GO:0016705">
    <property type="term" value="F:oxidoreductase activity, acting on paired donors, with incorporation or reduction of molecular oxygen"/>
    <property type="evidence" value="ECO:0007669"/>
    <property type="project" value="InterPro"/>
</dbReference>
<comment type="cofactor">
    <cofactor evidence="5">
        <name>heme</name>
        <dbReference type="ChEBI" id="CHEBI:30413"/>
    </cofactor>
</comment>
<dbReference type="PRINTS" id="PR00385">
    <property type="entry name" value="P450"/>
</dbReference>
<evidence type="ECO:0000256" key="4">
    <source>
        <dbReference type="ARBA" id="ARBA00023004"/>
    </source>
</evidence>
<dbReference type="HOGENOM" id="CLU_001570_2_4_1"/>
<dbReference type="Proteomes" id="UP000054321">
    <property type="component" value="Unassembled WGS sequence"/>
</dbReference>
<dbReference type="GO" id="GO:0004497">
    <property type="term" value="F:monooxygenase activity"/>
    <property type="evidence" value="ECO:0007669"/>
    <property type="project" value="InterPro"/>
</dbReference>
<dbReference type="InterPro" id="IPR036396">
    <property type="entry name" value="Cyt_P450_sf"/>
</dbReference>
<dbReference type="GO" id="GO:0020037">
    <property type="term" value="F:heme binding"/>
    <property type="evidence" value="ECO:0007669"/>
    <property type="project" value="InterPro"/>
</dbReference>
<dbReference type="AlphaFoldDB" id="A0A0C3C4H6"/>
<accession>A0A0C3C4H6</accession>
<dbReference type="InterPro" id="IPR050364">
    <property type="entry name" value="Cytochrome_P450_fung"/>
</dbReference>
<evidence type="ECO:0000313" key="7">
    <source>
        <dbReference type="EMBL" id="KIM93803.1"/>
    </source>
</evidence>
<sequence length="515" mass="58125">MSFTVTLLAVVAFVYLAIKQMSGTDLPKIKGVPEIPGVPIFGSLIQLGKSHARSCRKLAAKYGPIFQIRLGNRRFIYVNGFEAVKDLWVGQSHALISRPTTWTWSSVVSTTQGTTLATSPWSESIKRVRKAAATALNKKSIDTYLPSVDLEATIAIKELLEGAKSGDIDPINYFQRLSLNMSLRVNYGFRLKGDIQDQKIREVIDVEREMGVLRGIANNWQDYIPIMRLWPGYRSHAKSLRERRDAYLMEFHDELLRRIDAGTDMPCITGTVIKSPEAKLSPAELKTISMTMVAAGLDTIPSNINMTIAYLSSPHGQEIQKRAYDELIKTYPNGDAWHACTQNETCEYVAALVKESLRYFSTFNMCIYRQLVHDIEYKGVKYPEGTPFVMNAYAANHDGSHFKEPDVYNPERYIGVPSAGLQQMTYGAGSRMCAGAQLANQELYTVFTRMILAFQIREASDVTKRPELDPIDCNYLLTGMVTQPWPFEVKLVPRDEKQLNKWIVESKERTVAFDL</sequence>
<dbReference type="STRING" id="913774.A0A0C3C4H6"/>
<keyword evidence="3" id="KW-0560">Oxidoreductase</keyword>
<evidence type="ECO:0000256" key="6">
    <source>
        <dbReference type="SAM" id="SignalP"/>
    </source>
</evidence>
<dbReference type="PANTHER" id="PTHR46300">
    <property type="entry name" value="P450, PUTATIVE (EUROFUNG)-RELATED-RELATED"/>
    <property type="match status" value="1"/>
</dbReference>
<dbReference type="InParanoid" id="A0A0C3C4H6"/>
<dbReference type="Gene3D" id="1.10.630.10">
    <property type="entry name" value="Cytochrome P450"/>
    <property type="match status" value="1"/>
</dbReference>
<dbReference type="InterPro" id="IPR002401">
    <property type="entry name" value="Cyt_P450_E_grp-I"/>
</dbReference>
<organism evidence="7 8">
    <name type="scientific">Oidiodendron maius (strain Zn)</name>
    <dbReference type="NCBI Taxonomy" id="913774"/>
    <lineage>
        <taxon>Eukaryota</taxon>
        <taxon>Fungi</taxon>
        <taxon>Dikarya</taxon>
        <taxon>Ascomycota</taxon>
        <taxon>Pezizomycotina</taxon>
        <taxon>Leotiomycetes</taxon>
        <taxon>Leotiomycetes incertae sedis</taxon>
        <taxon>Myxotrichaceae</taxon>
        <taxon>Oidiodendron</taxon>
    </lineage>
</organism>
<evidence type="ECO:0008006" key="9">
    <source>
        <dbReference type="Google" id="ProtNLM"/>
    </source>
</evidence>
<feature type="binding site" description="axial binding residue" evidence="5">
    <location>
        <position position="433"/>
    </location>
    <ligand>
        <name>heme</name>
        <dbReference type="ChEBI" id="CHEBI:30413"/>
    </ligand>
    <ligandPart>
        <name>Fe</name>
        <dbReference type="ChEBI" id="CHEBI:18248"/>
    </ligandPart>
</feature>
<dbReference type="SUPFAM" id="SSF48264">
    <property type="entry name" value="Cytochrome P450"/>
    <property type="match status" value="1"/>
</dbReference>
<dbReference type="InterPro" id="IPR001128">
    <property type="entry name" value="Cyt_P450"/>
</dbReference>
<dbReference type="OrthoDB" id="1055148at2759"/>
<dbReference type="Pfam" id="PF00067">
    <property type="entry name" value="p450"/>
    <property type="match status" value="1"/>
</dbReference>
<feature type="chain" id="PRO_5002162275" description="Phenylacetate 2-hydroxylase" evidence="6">
    <location>
        <begin position="24"/>
        <end position="515"/>
    </location>
</feature>
<dbReference type="PRINTS" id="PR00463">
    <property type="entry name" value="EP450I"/>
</dbReference>
<keyword evidence="5" id="KW-0349">Heme</keyword>
<evidence type="ECO:0000256" key="3">
    <source>
        <dbReference type="ARBA" id="ARBA00023002"/>
    </source>
</evidence>
<feature type="signal peptide" evidence="6">
    <location>
        <begin position="1"/>
        <end position="23"/>
    </location>
</feature>
<keyword evidence="6" id="KW-0732">Signal</keyword>
<evidence type="ECO:0000256" key="2">
    <source>
        <dbReference type="ARBA" id="ARBA00022723"/>
    </source>
</evidence>
<keyword evidence="2 5" id="KW-0479">Metal-binding</keyword>
<dbReference type="EMBL" id="KN832892">
    <property type="protein sequence ID" value="KIM93803.1"/>
    <property type="molecule type" value="Genomic_DNA"/>
</dbReference>
<gene>
    <name evidence="7" type="ORF">OIDMADRAFT_136962</name>
</gene>
<dbReference type="PANTHER" id="PTHR46300:SF9">
    <property type="entry name" value="P450, PUTATIVE-RELATED"/>
    <property type="match status" value="1"/>
</dbReference>
<protein>
    <recommendedName>
        <fullName evidence="9">Phenylacetate 2-hydroxylase</fullName>
    </recommendedName>
</protein>
<name>A0A0C3C4H6_OIDMZ</name>
<keyword evidence="4 5" id="KW-0408">Iron</keyword>
<dbReference type="GO" id="GO:0005506">
    <property type="term" value="F:iron ion binding"/>
    <property type="evidence" value="ECO:0007669"/>
    <property type="project" value="InterPro"/>
</dbReference>
<proteinExistence type="inferred from homology"/>
<evidence type="ECO:0000256" key="1">
    <source>
        <dbReference type="ARBA" id="ARBA00010617"/>
    </source>
</evidence>
<reference evidence="7 8" key="1">
    <citation type="submission" date="2014-04" db="EMBL/GenBank/DDBJ databases">
        <authorList>
            <consortium name="DOE Joint Genome Institute"/>
            <person name="Kuo A."/>
            <person name="Martino E."/>
            <person name="Perotto S."/>
            <person name="Kohler A."/>
            <person name="Nagy L.G."/>
            <person name="Floudas D."/>
            <person name="Copeland A."/>
            <person name="Barry K.W."/>
            <person name="Cichocki N."/>
            <person name="Veneault-Fourrey C."/>
            <person name="LaButti K."/>
            <person name="Lindquist E.A."/>
            <person name="Lipzen A."/>
            <person name="Lundell T."/>
            <person name="Morin E."/>
            <person name="Murat C."/>
            <person name="Sun H."/>
            <person name="Tunlid A."/>
            <person name="Henrissat B."/>
            <person name="Grigoriev I.V."/>
            <person name="Hibbett D.S."/>
            <person name="Martin F."/>
            <person name="Nordberg H.P."/>
            <person name="Cantor M.N."/>
            <person name="Hua S.X."/>
        </authorList>
    </citation>
    <scope>NUCLEOTIDE SEQUENCE [LARGE SCALE GENOMIC DNA]</scope>
    <source>
        <strain evidence="7 8">Zn</strain>
    </source>
</reference>